<protein>
    <submittedName>
        <fullName evidence="2">Uncharacterized protein</fullName>
    </submittedName>
</protein>
<dbReference type="RefSeq" id="WP_183510953.1">
    <property type="nucleotide sequence ID" value="NZ_BSPG01000011.1"/>
</dbReference>
<dbReference type="Proteomes" id="UP001156881">
    <property type="component" value="Unassembled WGS sequence"/>
</dbReference>
<evidence type="ECO:0000313" key="1">
    <source>
        <dbReference type="EMBL" id="GLS44408.1"/>
    </source>
</evidence>
<dbReference type="AlphaFoldDB" id="A0A7W6API9"/>
<evidence type="ECO:0000313" key="2">
    <source>
        <dbReference type="EMBL" id="MBB3905084.1"/>
    </source>
</evidence>
<proteinExistence type="predicted"/>
<sequence length="109" mass="11972">MTAPVDRLTTFFADLDKVLAVLARPDFQIDELKLRLAHNKRCKDQLVRGRNVNANAFDLTAIEAGLVARLVDAEKRLQGADADTALTSANVDRGQRLLVITADLDREAA</sequence>
<comment type="caution">
    <text evidence="2">The sequence shown here is derived from an EMBL/GenBank/DDBJ whole genome shotgun (WGS) entry which is preliminary data.</text>
</comment>
<evidence type="ECO:0000313" key="3">
    <source>
        <dbReference type="Proteomes" id="UP000517759"/>
    </source>
</evidence>
<dbReference type="Proteomes" id="UP000517759">
    <property type="component" value="Unassembled WGS sequence"/>
</dbReference>
<reference evidence="1" key="4">
    <citation type="submission" date="2023-01" db="EMBL/GenBank/DDBJ databases">
        <title>Draft genome sequence of Methylobacterium brachythecii strain NBRC 107710.</title>
        <authorList>
            <person name="Sun Q."/>
            <person name="Mori K."/>
        </authorList>
    </citation>
    <scope>NUCLEOTIDE SEQUENCE</scope>
    <source>
        <strain evidence="1">NBRC 107710</strain>
    </source>
</reference>
<dbReference type="EMBL" id="JACIDN010000010">
    <property type="protein sequence ID" value="MBB3905084.1"/>
    <property type="molecule type" value="Genomic_DNA"/>
</dbReference>
<reference evidence="1" key="1">
    <citation type="journal article" date="2014" name="Int. J. Syst. Evol. Microbiol.">
        <title>Complete genome of a new Firmicutes species belonging to the dominant human colonic microbiota ('Ruminococcus bicirculans') reveals two chromosomes and a selective capacity to utilize plant glucans.</title>
        <authorList>
            <consortium name="NISC Comparative Sequencing Program"/>
            <person name="Wegmann U."/>
            <person name="Louis P."/>
            <person name="Goesmann A."/>
            <person name="Henrissat B."/>
            <person name="Duncan S.H."/>
            <person name="Flint H.J."/>
        </authorList>
    </citation>
    <scope>NUCLEOTIDE SEQUENCE</scope>
    <source>
        <strain evidence="1">NBRC 107710</strain>
    </source>
</reference>
<dbReference type="EMBL" id="BSPG01000011">
    <property type="protein sequence ID" value="GLS44408.1"/>
    <property type="molecule type" value="Genomic_DNA"/>
</dbReference>
<reference evidence="4" key="2">
    <citation type="journal article" date="2019" name="Int. J. Syst. Evol. Microbiol.">
        <title>The Global Catalogue of Microorganisms (GCM) 10K type strain sequencing project: providing services to taxonomists for standard genome sequencing and annotation.</title>
        <authorList>
            <consortium name="The Broad Institute Genomics Platform"/>
            <consortium name="The Broad Institute Genome Sequencing Center for Infectious Disease"/>
            <person name="Wu L."/>
            <person name="Ma J."/>
        </authorList>
    </citation>
    <scope>NUCLEOTIDE SEQUENCE [LARGE SCALE GENOMIC DNA]</scope>
    <source>
        <strain evidence="4">NBRC 107710</strain>
    </source>
</reference>
<accession>A0A7W6API9</accession>
<organism evidence="2 3">
    <name type="scientific">Methylobacterium brachythecii</name>
    <dbReference type="NCBI Taxonomy" id="1176177"/>
    <lineage>
        <taxon>Bacteria</taxon>
        <taxon>Pseudomonadati</taxon>
        <taxon>Pseudomonadota</taxon>
        <taxon>Alphaproteobacteria</taxon>
        <taxon>Hyphomicrobiales</taxon>
        <taxon>Methylobacteriaceae</taxon>
        <taxon>Methylobacterium</taxon>
    </lineage>
</organism>
<evidence type="ECO:0000313" key="4">
    <source>
        <dbReference type="Proteomes" id="UP001156881"/>
    </source>
</evidence>
<reference evidence="2 3" key="3">
    <citation type="submission" date="2020-08" db="EMBL/GenBank/DDBJ databases">
        <title>Genomic Encyclopedia of Type Strains, Phase IV (KMG-IV): sequencing the most valuable type-strain genomes for metagenomic binning, comparative biology and taxonomic classification.</title>
        <authorList>
            <person name="Goeker M."/>
        </authorList>
    </citation>
    <scope>NUCLEOTIDE SEQUENCE [LARGE SCALE GENOMIC DNA]</scope>
    <source>
        <strain evidence="2 3">DSM 24105</strain>
    </source>
</reference>
<gene>
    <name evidence="1" type="ORF">GCM10007884_23960</name>
    <name evidence="2" type="ORF">GGR33_004612</name>
</gene>
<name>A0A7W6API9_9HYPH</name>
<keyword evidence="4" id="KW-1185">Reference proteome</keyword>